<dbReference type="RefSeq" id="WP_076516192.1">
    <property type="nucleotide sequence ID" value="NZ_CAJWBH010000001.1"/>
</dbReference>
<evidence type="ECO:0000313" key="2">
    <source>
        <dbReference type="Proteomes" id="UP000185639"/>
    </source>
</evidence>
<dbReference type="EMBL" id="FTOH01000006">
    <property type="protein sequence ID" value="SIS95134.1"/>
    <property type="molecule type" value="Genomic_DNA"/>
</dbReference>
<name>A0A1N7N9V2_9GAMM</name>
<dbReference type="AlphaFoldDB" id="A0A1N7N9V2"/>
<protein>
    <submittedName>
        <fullName evidence="1">Uncharacterized protein</fullName>
    </submittedName>
</protein>
<dbReference type="OrthoDB" id="6120180at2"/>
<organism evidence="1 2">
    <name type="scientific">Thalassolituus maritimus</name>
    <dbReference type="NCBI Taxonomy" id="484498"/>
    <lineage>
        <taxon>Bacteria</taxon>
        <taxon>Pseudomonadati</taxon>
        <taxon>Pseudomonadota</taxon>
        <taxon>Gammaproteobacteria</taxon>
        <taxon>Oceanospirillales</taxon>
        <taxon>Oceanospirillaceae</taxon>
        <taxon>Thalassolituus</taxon>
    </lineage>
</organism>
<dbReference type="Proteomes" id="UP000185639">
    <property type="component" value="Unassembled WGS sequence"/>
</dbReference>
<reference evidence="2" key="1">
    <citation type="submission" date="2017-01" db="EMBL/GenBank/DDBJ databases">
        <authorList>
            <person name="Varghese N."/>
            <person name="Submissions S."/>
        </authorList>
    </citation>
    <scope>NUCLEOTIDE SEQUENCE [LARGE SCALE GENOMIC DNA]</scope>
    <source>
        <strain evidence="2">DSM 24913</strain>
    </source>
</reference>
<proteinExistence type="predicted"/>
<accession>A0A1N7N9V2</accession>
<gene>
    <name evidence="1" type="ORF">SAMN05421686_106279</name>
</gene>
<sequence>MKPRILKKHHSRYLAEFLVECSQNPEWTKKLQGLNEENKLDTAVEGLPKEFLEDFPEAEQYNLAYSVERVDLSEVPRAASCWWPVDEETHYYVAYPTAFPEAKLYLAIDFDDHSDCCH</sequence>
<evidence type="ECO:0000313" key="1">
    <source>
        <dbReference type="EMBL" id="SIS95134.1"/>
    </source>
</evidence>
<dbReference type="STRING" id="484498.SAMN05421686_106279"/>
<keyword evidence="2" id="KW-1185">Reference proteome</keyword>